<dbReference type="Pfam" id="PF07496">
    <property type="entry name" value="zf-CW"/>
    <property type="match status" value="1"/>
</dbReference>
<dbReference type="GO" id="GO:0007018">
    <property type="term" value="P:microtubule-based movement"/>
    <property type="evidence" value="ECO:0007669"/>
    <property type="project" value="InterPro"/>
</dbReference>
<keyword evidence="1" id="KW-0479">Metal-binding</keyword>
<dbReference type="GO" id="GO:0003777">
    <property type="term" value="F:microtubule motor activity"/>
    <property type="evidence" value="ECO:0007669"/>
    <property type="project" value="InterPro"/>
</dbReference>
<feature type="region of interest" description="Disordered" evidence="10">
    <location>
        <begin position="1"/>
        <end position="75"/>
    </location>
</feature>
<dbReference type="PROSITE" id="PS51050">
    <property type="entry name" value="ZF_CW"/>
    <property type="match status" value="1"/>
</dbReference>
<evidence type="ECO:0000259" key="12">
    <source>
        <dbReference type="PROSITE" id="PS51050"/>
    </source>
</evidence>
<comment type="similarity">
    <text evidence="8">Belongs to the TRAFAC class myosin-kinesin ATPase superfamily. Kinesin family.</text>
</comment>
<dbReference type="PROSITE" id="PS50067">
    <property type="entry name" value="KINESIN_MOTOR_2"/>
    <property type="match status" value="1"/>
</dbReference>
<feature type="domain" description="CW-type" evidence="12">
    <location>
        <begin position="1249"/>
        <end position="1308"/>
    </location>
</feature>
<evidence type="ECO:0000256" key="1">
    <source>
        <dbReference type="ARBA" id="ARBA00022723"/>
    </source>
</evidence>
<dbReference type="GO" id="GO:0008270">
    <property type="term" value="F:zinc ion binding"/>
    <property type="evidence" value="ECO:0007669"/>
    <property type="project" value="UniProtKB-KW"/>
</dbReference>
<dbReference type="PROSITE" id="PS00411">
    <property type="entry name" value="KINESIN_MOTOR_1"/>
    <property type="match status" value="1"/>
</dbReference>
<dbReference type="GO" id="GO:0008017">
    <property type="term" value="F:microtubule binding"/>
    <property type="evidence" value="ECO:0007669"/>
    <property type="project" value="InterPro"/>
</dbReference>
<feature type="compositionally biased region" description="Basic and acidic residues" evidence="10">
    <location>
        <begin position="62"/>
        <end position="75"/>
    </location>
</feature>
<feature type="binding site" evidence="8">
    <location>
        <begin position="171"/>
        <end position="178"/>
    </location>
    <ligand>
        <name>ATP</name>
        <dbReference type="ChEBI" id="CHEBI:30616"/>
    </ligand>
</feature>
<feature type="compositionally biased region" description="Basic and acidic residues" evidence="10">
    <location>
        <begin position="990"/>
        <end position="999"/>
    </location>
</feature>
<keyword evidence="3" id="KW-0863">Zinc-finger</keyword>
<evidence type="ECO:0000256" key="10">
    <source>
        <dbReference type="SAM" id="MobiDB-lite"/>
    </source>
</evidence>
<evidence type="ECO:0000256" key="8">
    <source>
        <dbReference type="PROSITE-ProRule" id="PRU00283"/>
    </source>
</evidence>
<protein>
    <submittedName>
        <fullName evidence="13">Kinesin family protein</fullName>
    </submittedName>
</protein>
<reference evidence="13" key="1">
    <citation type="submission" date="2023-06" db="EMBL/GenBank/DDBJ databases">
        <title>Survivors Of The Sea: Transcriptome response of Skeletonema marinoi to long-term dormancy.</title>
        <authorList>
            <person name="Pinder M.I.M."/>
            <person name="Kourtchenko O."/>
            <person name="Robertson E.K."/>
            <person name="Larsson T."/>
            <person name="Maumus F."/>
            <person name="Osuna-Cruz C.M."/>
            <person name="Vancaester E."/>
            <person name="Stenow R."/>
            <person name="Vandepoele K."/>
            <person name="Ploug H."/>
            <person name="Bruchert V."/>
            <person name="Godhe A."/>
            <person name="Topel M."/>
        </authorList>
    </citation>
    <scope>NUCLEOTIDE SEQUENCE</scope>
    <source>
        <strain evidence="13">R05AC</strain>
    </source>
</reference>
<accession>A0AAD8YEC2</accession>
<dbReference type="InterPro" id="IPR001752">
    <property type="entry name" value="Kinesin_motor_dom"/>
</dbReference>
<dbReference type="PRINTS" id="PR00380">
    <property type="entry name" value="KINESINHEAVY"/>
</dbReference>
<dbReference type="Proteomes" id="UP001224775">
    <property type="component" value="Unassembled WGS sequence"/>
</dbReference>
<feature type="compositionally biased region" description="Basic and acidic residues" evidence="10">
    <location>
        <begin position="1"/>
        <end position="10"/>
    </location>
</feature>
<dbReference type="InterPro" id="IPR019821">
    <property type="entry name" value="Kinesin_motor_CS"/>
</dbReference>
<evidence type="ECO:0000256" key="4">
    <source>
        <dbReference type="ARBA" id="ARBA00022833"/>
    </source>
</evidence>
<dbReference type="InterPro" id="IPR011124">
    <property type="entry name" value="Znf_CW"/>
</dbReference>
<dbReference type="Gene3D" id="1.10.287.1490">
    <property type="match status" value="1"/>
</dbReference>
<dbReference type="EMBL" id="JATAAI010000006">
    <property type="protein sequence ID" value="KAK1744951.1"/>
    <property type="molecule type" value="Genomic_DNA"/>
</dbReference>
<sequence length="1315" mass="147206">MGFGRPRRDSAGASMERALRALSPRGSVRALTNKASSTSAELKNASSRPLLEMKSSSAAAAPDDHLQGTDKKDGEEEAVKVAIRIRPLANHNDPQVVGRAWKASREKNSIAEISTDKKTSRYQAATTEAEYEFDKVFGEDSNTNEIYNELVGDIVESVAISGVNGTVFTYGQTSSGKTFTMRGDDSKSDSSIGIIQLAAKEIFDTIQQEKSSNPNCECSVRVSYTEIYNESYRGSITVEGRKEVAVSSLEELMEVFRIGEANKSVGCTKMNDRSSRNEDKENDNEIRDGIVVSTTSTLNLVDLAGSESVRHTGAIGMQKKEGGMINQRCFAHPIQGVDEFGEETKSTLQFATRAKLVKTNATSNEMIEDESDVVAKLRLENVRAKKEIREKEQQLMEMAARIGQGIPTETIGSSSLLELQSQLTNANGLVASLERQVDELSSQKNDALDWIEELFSKVELKENKIKEIIEERNQATLKSDDLENQLSDTLVHLEEVTVRSENKGKAASENQTAEKLEELHSELARAREDYDISQHTLRQVRADNEELRKDAESQISELMCEIEVLKSHQSASDRDNDTITQEINELTVEIKRLKSQLSTDAIDSDEMMRKNEQLSVLEDTLRQVRADNEELRNDAESQINELTNQLHGLQDAVEKNADEKRAMEQNIDEMEKEMARCEQELCNVKSTSEPASDEGASECAQLYEKISSLQRDNEEVTNQLCNIEDLSKKHEGEKKTMLAQIEHYEQDLSICEEELSEAKAALKSRSLESAAHCVNSKMIEEKERAIDELRQKLNKSITSNDYLAEEVKHLQQNNEKLETQRRRMNAEMDECQRNVKALTSKLLGTQRLLDEAKQRGSNMEQLESEKAELTEQLVESMKRRNAELEEENDSLRGRGDALEEDIRAALVERDDAYARKDKISSERDAAIEEHENVKMKLDTLAAELEADCETMRSKVEIVTSENKRLEDRIAILEAGKTSFEYKSDRILEHQGNDSEDKMALRQSQDPSQKSEEVTDTSSRRLNGSKTKPTSKRAASENASGKDKAPRKPARKPASRPDANAAKKAKRSTKKERDGAAAMQTSTKAPSKRKPKPPAGSARAAFAVKEEDVSSEEEDDGCAREYDSLPSIGDEVAIKCPPDPPFPEGWYAAVVIDVIEHRVEGKPSSKAKGKAKVVKDFTLQVEWDGGGVEELRNPEWRMKVDAPDKQGKISHRDTKLRPYFKYWVTRLNAMDEAEKKLGRTRAGKNLRIDPNQKVEWIQCADPNCGKWRALPPYMKSSAILETCDNKWFCVLNSWDEAIASCGAPQETGYMPASSTT</sequence>
<dbReference type="SUPFAM" id="SSF52540">
    <property type="entry name" value="P-loop containing nucleoside triphosphate hydrolases"/>
    <property type="match status" value="1"/>
</dbReference>
<dbReference type="InterPro" id="IPR027640">
    <property type="entry name" value="Kinesin-like_fam"/>
</dbReference>
<dbReference type="InterPro" id="IPR036961">
    <property type="entry name" value="Kinesin_motor_dom_sf"/>
</dbReference>
<dbReference type="InterPro" id="IPR027417">
    <property type="entry name" value="P-loop_NTPase"/>
</dbReference>
<evidence type="ECO:0000256" key="6">
    <source>
        <dbReference type="ARBA" id="ARBA00023054"/>
    </source>
</evidence>
<feature type="region of interest" description="Disordered" evidence="10">
    <location>
        <begin position="990"/>
        <end position="1121"/>
    </location>
</feature>
<keyword evidence="7 8" id="KW-0505">Motor protein</keyword>
<feature type="domain" description="Kinesin motor" evidence="11">
    <location>
        <begin position="78"/>
        <end position="327"/>
    </location>
</feature>
<dbReference type="PANTHER" id="PTHR47968">
    <property type="entry name" value="CENTROMERE PROTEIN E"/>
    <property type="match status" value="1"/>
</dbReference>
<dbReference type="Gene3D" id="3.40.850.10">
    <property type="entry name" value="Kinesin motor domain"/>
    <property type="match status" value="2"/>
</dbReference>
<evidence type="ECO:0000313" key="13">
    <source>
        <dbReference type="EMBL" id="KAK1744951.1"/>
    </source>
</evidence>
<keyword evidence="2 8" id="KW-0547">Nucleotide-binding</keyword>
<evidence type="ECO:0000256" key="3">
    <source>
        <dbReference type="ARBA" id="ARBA00022771"/>
    </source>
</evidence>
<organism evidence="13 14">
    <name type="scientific">Skeletonema marinoi</name>
    <dbReference type="NCBI Taxonomy" id="267567"/>
    <lineage>
        <taxon>Eukaryota</taxon>
        <taxon>Sar</taxon>
        <taxon>Stramenopiles</taxon>
        <taxon>Ochrophyta</taxon>
        <taxon>Bacillariophyta</taxon>
        <taxon>Coscinodiscophyceae</taxon>
        <taxon>Thalassiosirophycidae</taxon>
        <taxon>Thalassiosirales</taxon>
        <taxon>Skeletonemataceae</taxon>
        <taxon>Skeletonema</taxon>
        <taxon>Skeletonema marinoi-dohrnii complex</taxon>
    </lineage>
</organism>
<dbReference type="GO" id="GO:0005524">
    <property type="term" value="F:ATP binding"/>
    <property type="evidence" value="ECO:0007669"/>
    <property type="project" value="UniProtKB-UniRule"/>
</dbReference>
<dbReference type="Pfam" id="PF00225">
    <property type="entry name" value="Kinesin"/>
    <property type="match status" value="1"/>
</dbReference>
<dbReference type="SMART" id="SM00129">
    <property type="entry name" value="KISc"/>
    <property type="match status" value="1"/>
</dbReference>
<feature type="compositionally biased region" description="Polar residues" evidence="10">
    <location>
        <begin position="33"/>
        <end position="47"/>
    </location>
</feature>
<feature type="coiled-coil region" evidence="9">
    <location>
        <begin position="367"/>
        <end position="975"/>
    </location>
</feature>
<keyword evidence="4" id="KW-0862">Zinc</keyword>
<evidence type="ECO:0000256" key="7">
    <source>
        <dbReference type="ARBA" id="ARBA00023175"/>
    </source>
</evidence>
<feature type="compositionally biased region" description="Polar residues" evidence="10">
    <location>
        <begin position="1015"/>
        <end position="1027"/>
    </location>
</feature>
<evidence type="ECO:0000256" key="2">
    <source>
        <dbReference type="ARBA" id="ARBA00022741"/>
    </source>
</evidence>
<evidence type="ECO:0000256" key="5">
    <source>
        <dbReference type="ARBA" id="ARBA00022840"/>
    </source>
</evidence>
<dbReference type="Gene3D" id="3.30.40.100">
    <property type="match status" value="1"/>
</dbReference>
<keyword evidence="6 9" id="KW-0175">Coiled coil</keyword>
<evidence type="ECO:0000313" key="14">
    <source>
        <dbReference type="Proteomes" id="UP001224775"/>
    </source>
</evidence>
<keyword evidence="5 8" id="KW-0067">ATP-binding</keyword>
<proteinExistence type="inferred from homology"/>
<gene>
    <name evidence="13" type="ORF">QTG54_004242</name>
</gene>
<evidence type="ECO:0000259" key="11">
    <source>
        <dbReference type="PROSITE" id="PS50067"/>
    </source>
</evidence>
<dbReference type="PANTHER" id="PTHR47968:SF75">
    <property type="entry name" value="CENTROMERE-ASSOCIATED PROTEIN E"/>
    <property type="match status" value="1"/>
</dbReference>
<comment type="caution">
    <text evidence="13">The sequence shown here is derived from an EMBL/GenBank/DDBJ whole genome shotgun (WGS) entry which is preliminary data.</text>
</comment>
<name>A0AAD8YEC2_9STRA</name>
<keyword evidence="14" id="KW-1185">Reference proteome</keyword>
<evidence type="ECO:0000256" key="9">
    <source>
        <dbReference type="SAM" id="Coils"/>
    </source>
</evidence>